<evidence type="ECO:0000256" key="8">
    <source>
        <dbReference type="ARBA" id="ARBA00022840"/>
    </source>
</evidence>
<dbReference type="NCBIfam" id="NF000840">
    <property type="entry name" value="PRK00071.1-3"/>
    <property type="match status" value="1"/>
</dbReference>
<evidence type="ECO:0000256" key="4">
    <source>
        <dbReference type="ARBA" id="ARBA00022642"/>
    </source>
</evidence>
<sequence length="216" mass="23841">MGINRCIALLGGSFDPVHNGHVALGNFFSTLLAPDELRLLPAGNPWQKSALRATPAQRIDMLRIAFAHLSVPLIIDEQEIRRQTPTYTIDTLQTLRAELGPDVSIAFLIGADQLQQLHTWKEWQSLFDHAHICAASRPGFDMAQLAPEVARAFSRRLASAEQIRTTPHGLAYLASTLAYDISATQIRSALQHGEPVHALVPAGVLDYLQQHHLYTS</sequence>
<dbReference type="InterPro" id="IPR005248">
    <property type="entry name" value="NadD/NMNAT"/>
</dbReference>
<name>A0A3A3FKA2_9BURK</name>
<evidence type="ECO:0000256" key="3">
    <source>
        <dbReference type="ARBA" id="ARBA00009014"/>
    </source>
</evidence>
<dbReference type="RefSeq" id="WP_119770292.1">
    <property type="nucleotide sequence ID" value="NZ_QYUO01000002.1"/>
</dbReference>
<reference evidence="14" key="1">
    <citation type="submission" date="2018-09" db="EMBL/GenBank/DDBJ databases">
        <authorList>
            <person name="Zhu H."/>
        </authorList>
    </citation>
    <scope>NUCLEOTIDE SEQUENCE [LARGE SCALE GENOMIC DNA]</scope>
    <source>
        <strain evidence="14">K1R23-30</strain>
    </source>
</reference>
<evidence type="ECO:0000256" key="2">
    <source>
        <dbReference type="ARBA" id="ARBA00005019"/>
    </source>
</evidence>
<dbReference type="NCBIfam" id="NF005410">
    <property type="entry name" value="PRK06973.1"/>
    <property type="match status" value="1"/>
</dbReference>
<keyword evidence="9 11" id="KW-0520">NAD</keyword>
<evidence type="ECO:0000256" key="11">
    <source>
        <dbReference type="HAMAP-Rule" id="MF_00244"/>
    </source>
</evidence>
<evidence type="ECO:0000259" key="12">
    <source>
        <dbReference type="Pfam" id="PF01467"/>
    </source>
</evidence>
<organism evidence="13 14">
    <name type="scientific">Noviherbaspirillum saxi</name>
    <dbReference type="NCBI Taxonomy" id="2320863"/>
    <lineage>
        <taxon>Bacteria</taxon>
        <taxon>Pseudomonadati</taxon>
        <taxon>Pseudomonadota</taxon>
        <taxon>Betaproteobacteria</taxon>
        <taxon>Burkholderiales</taxon>
        <taxon>Oxalobacteraceae</taxon>
        <taxon>Noviherbaspirillum</taxon>
    </lineage>
</organism>
<keyword evidence="6 11" id="KW-0548">Nucleotidyltransferase</keyword>
<dbReference type="OrthoDB" id="5295945at2"/>
<evidence type="ECO:0000256" key="6">
    <source>
        <dbReference type="ARBA" id="ARBA00022695"/>
    </source>
</evidence>
<dbReference type="CDD" id="cd02165">
    <property type="entry name" value="NMNAT"/>
    <property type="match status" value="1"/>
</dbReference>
<keyword evidence="5 11" id="KW-0808">Transferase</keyword>
<keyword evidence="7 11" id="KW-0547">Nucleotide-binding</keyword>
<evidence type="ECO:0000256" key="9">
    <source>
        <dbReference type="ARBA" id="ARBA00023027"/>
    </source>
</evidence>
<dbReference type="InterPro" id="IPR014729">
    <property type="entry name" value="Rossmann-like_a/b/a_fold"/>
</dbReference>
<gene>
    <name evidence="11" type="primary">nadD</name>
    <name evidence="13" type="ORF">D3871_16920</name>
</gene>
<dbReference type="EC" id="2.7.7.18" evidence="11"/>
<dbReference type="InterPro" id="IPR004821">
    <property type="entry name" value="Cyt_trans-like"/>
</dbReference>
<comment type="function">
    <text evidence="1 11">Catalyzes the reversible adenylation of nicotinate mononucleotide (NaMN) to nicotinic acid adenine dinucleotide (NaAD).</text>
</comment>
<dbReference type="EMBL" id="QYUO01000002">
    <property type="protein sequence ID" value="RJF95141.1"/>
    <property type="molecule type" value="Genomic_DNA"/>
</dbReference>
<dbReference type="NCBIfam" id="NF000839">
    <property type="entry name" value="PRK00071.1-1"/>
    <property type="match status" value="1"/>
</dbReference>
<feature type="domain" description="Cytidyltransferase-like" evidence="12">
    <location>
        <begin position="9"/>
        <end position="188"/>
    </location>
</feature>
<dbReference type="PANTHER" id="PTHR39321">
    <property type="entry name" value="NICOTINATE-NUCLEOTIDE ADENYLYLTRANSFERASE-RELATED"/>
    <property type="match status" value="1"/>
</dbReference>
<dbReference type="GO" id="GO:0004515">
    <property type="term" value="F:nicotinate-nucleotide adenylyltransferase activity"/>
    <property type="evidence" value="ECO:0007669"/>
    <property type="project" value="UniProtKB-UniRule"/>
</dbReference>
<dbReference type="SUPFAM" id="SSF52374">
    <property type="entry name" value="Nucleotidylyl transferase"/>
    <property type="match status" value="1"/>
</dbReference>
<comment type="pathway">
    <text evidence="2 11">Cofactor biosynthesis; NAD(+) biosynthesis; deamido-NAD(+) from nicotinate D-ribonucleotide: step 1/1.</text>
</comment>
<comment type="catalytic activity">
    <reaction evidence="10 11">
        <text>nicotinate beta-D-ribonucleotide + ATP + H(+) = deamido-NAD(+) + diphosphate</text>
        <dbReference type="Rhea" id="RHEA:22860"/>
        <dbReference type="ChEBI" id="CHEBI:15378"/>
        <dbReference type="ChEBI" id="CHEBI:30616"/>
        <dbReference type="ChEBI" id="CHEBI:33019"/>
        <dbReference type="ChEBI" id="CHEBI:57502"/>
        <dbReference type="ChEBI" id="CHEBI:58437"/>
        <dbReference type="EC" id="2.7.7.18"/>
    </reaction>
</comment>
<protein>
    <recommendedName>
        <fullName evidence="11">Probable nicotinate-nucleotide adenylyltransferase</fullName>
        <ecNumber evidence="11">2.7.7.18</ecNumber>
    </recommendedName>
    <alternativeName>
        <fullName evidence="11">Deamido-NAD(+) diphosphorylase</fullName>
    </alternativeName>
    <alternativeName>
        <fullName evidence="11">Deamido-NAD(+) pyrophosphorylase</fullName>
    </alternativeName>
    <alternativeName>
        <fullName evidence="11">Nicotinate mononucleotide adenylyltransferase</fullName>
        <shortName evidence="11">NaMN adenylyltransferase</shortName>
    </alternativeName>
</protein>
<dbReference type="GO" id="GO:0009435">
    <property type="term" value="P:NAD+ biosynthetic process"/>
    <property type="evidence" value="ECO:0007669"/>
    <property type="project" value="UniProtKB-UniRule"/>
</dbReference>
<dbReference type="Pfam" id="PF01467">
    <property type="entry name" value="CTP_transf_like"/>
    <property type="match status" value="1"/>
</dbReference>
<dbReference type="Proteomes" id="UP000265955">
    <property type="component" value="Unassembled WGS sequence"/>
</dbReference>
<accession>A0A3A3FKA2</accession>
<dbReference type="AlphaFoldDB" id="A0A3A3FKA2"/>
<dbReference type="PANTHER" id="PTHR39321:SF3">
    <property type="entry name" value="PHOSPHOPANTETHEINE ADENYLYLTRANSFERASE"/>
    <property type="match status" value="1"/>
</dbReference>
<keyword evidence="14" id="KW-1185">Reference proteome</keyword>
<keyword evidence="4 11" id="KW-0662">Pyridine nucleotide biosynthesis</keyword>
<evidence type="ECO:0000256" key="7">
    <source>
        <dbReference type="ARBA" id="ARBA00022741"/>
    </source>
</evidence>
<evidence type="ECO:0000313" key="13">
    <source>
        <dbReference type="EMBL" id="RJF95141.1"/>
    </source>
</evidence>
<evidence type="ECO:0000256" key="1">
    <source>
        <dbReference type="ARBA" id="ARBA00002324"/>
    </source>
</evidence>
<dbReference type="GO" id="GO:0005524">
    <property type="term" value="F:ATP binding"/>
    <property type="evidence" value="ECO:0007669"/>
    <property type="project" value="UniProtKB-KW"/>
</dbReference>
<dbReference type="HAMAP" id="MF_00244">
    <property type="entry name" value="NaMN_adenylyltr"/>
    <property type="match status" value="1"/>
</dbReference>
<comment type="similarity">
    <text evidence="3 11">Belongs to the NadD family.</text>
</comment>
<evidence type="ECO:0000256" key="5">
    <source>
        <dbReference type="ARBA" id="ARBA00022679"/>
    </source>
</evidence>
<comment type="caution">
    <text evidence="13">The sequence shown here is derived from an EMBL/GenBank/DDBJ whole genome shotgun (WGS) entry which is preliminary data.</text>
</comment>
<proteinExistence type="inferred from homology"/>
<keyword evidence="8 11" id="KW-0067">ATP-binding</keyword>
<evidence type="ECO:0000256" key="10">
    <source>
        <dbReference type="ARBA" id="ARBA00048721"/>
    </source>
</evidence>
<dbReference type="UniPathway" id="UPA00253">
    <property type="reaction ID" value="UER00332"/>
</dbReference>
<evidence type="ECO:0000313" key="14">
    <source>
        <dbReference type="Proteomes" id="UP000265955"/>
    </source>
</evidence>
<dbReference type="NCBIfam" id="TIGR00482">
    <property type="entry name" value="nicotinate (nicotinamide) nucleotide adenylyltransferase"/>
    <property type="match status" value="1"/>
</dbReference>
<dbReference type="Gene3D" id="3.40.50.620">
    <property type="entry name" value="HUPs"/>
    <property type="match status" value="1"/>
</dbReference>